<evidence type="ECO:0000313" key="1">
    <source>
        <dbReference type="EMBL" id="MCL6286187.1"/>
    </source>
</evidence>
<gene>
    <name evidence="1" type="ORF">M3P21_22090</name>
</gene>
<protein>
    <submittedName>
        <fullName evidence="1">Uncharacterized protein</fullName>
    </submittedName>
</protein>
<reference evidence="1" key="1">
    <citation type="submission" date="2022-05" db="EMBL/GenBank/DDBJ databases">
        <authorList>
            <person name="Park J.-S."/>
        </authorList>
    </citation>
    <scope>NUCLEOTIDE SEQUENCE</scope>
    <source>
        <strain evidence="1">2012CJ41-6</strain>
    </source>
</reference>
<organism evidence="1 2">
    <name type="scientific">Ruegeria spongiae</name>
    <dbReference type="NCBI Taxonomy" id="2942209"/>
    <lineage>
        <taxon>Bacteria</taxon>
        <taxon>Pseudomonadati</taxon>
        <taxon>Pseudomonadota</taxon>
        <taxon>Alphaproteobacteria</taxon>
        <taxon>Rhodobacterales</taxon>
        <taxon>Roseobacteraceae</taxon>
        <taxon>Ruegeria</taxon>
    </lineage>
</organism>
<proteinExistence type="predicted"/>
<evidence type="ECO:0000313" key="2">
    <source>
        <dbReference type="Proteomes" id="UP001203880"/>
    </source>
</evidence>
<dbReference type="Proteomes" id="UP001203880">
    <property type="component" value="Unassembled WGS sequence"/>
</dbReference>
<sequence length="93" mass="10464">MSRIYQQMAAYELESLLYEIDDKGYVVVALERLYRLLGKGNRAAGTWRALLDAWEEIDGEREDLYMLEMEGTGNVLLTSEATSPVARSAGEAE</sequence>
<accession>A0ABT0Q9V7</accession>
<dbReference type="EMBL" id="JAMFMB010000065">
    <property type="protein sequence ID" value="MCL6286187.1"/>
    <property type="molecule type" value="Genomic_DNA"/>
</dbReference>
<comment type="caution">
    <text evidence="1">The sequence shown here is derived from an EMBL/GenBank/DDBJ whole genome shotgun (WGS) entry which is preliminary data.</text>
</comment>
<dbReference type="RefSeq" id="WP_249713670.1">
    <property type="nucleotide sequence ID" value="NZ_JAMFMB010000065.1"/>
</dbReference>
<name>A0ABT0Q9V7_9RHOB</name>
<keyword evidence="2" id="KW-1185">Reference proteome</keyword>